<accession>J3LDR4</accession>
<proteinExistence type="predicted"/>
<dbReference type="Proteomes" id="UP000006038">
    <property type="component" value="Unassembled WGS sequence"/>
</dbReference>
<protein>
    <submittedName>
        <fullName evidence="2">Uncharacterized protein</fullName>
    </submittedName>
</protein>
<sequence length="140" mass="15597">MAPAAALGGGGRGKESSCPRAWQSGGLRLDDTWDPQDASKLEEGSPYFLSSSSSFKRPRENDDDSCDARKKRSCTCTRPRRKQQQQRQHLYLALDDWDSGYSIHRLDDGDILDQEQEPAAPAAAVRRLRRLPEPAAVRIA</sequence>
<evidence type="ECO:0000313" key="2">
    <source>
        <dbReference type="EnsemblPlants" id="OB02G27810.1"/>
    </source>
</evidence>
<evidence type="ECO:0000313" key="3">
    <source>
        <dbReference type="Proteomes" id="UP000006038"/>
    </source>
</evidence>
<dbReference type="AlphaFoldDB" id="J3LDR4"/>
<reference evidence="2" key="1">
    <citation type="submission" date="2013-04" db="UniProtKB">
        <authorList>
            <consortium name="EnsemblPlants"/>
        </authorList>
    </citation>
    <scope>IDENTIFICATION</scope>
</reference>
<feature type="compositionally biased region" description="Basic residues" evidence="1">
    <location>
        <begin position="69"/>
        <end position="84"/>
    </location>
</feature>
<feature type="region of interest" description="Disordered" evidence="1">
    <location>
        <begin position="1"/>
        <end position="87"/>
    </location>
</feature>
<dbReference type="HOGENOM" id="CLU_1838215_0_0_1"/>
<organism evidence="2">
    <name type="scientific">Oryza brachyantha</name>
    <name type="common">malo sina</name>
    <dbReference type="NCBI Taxonomy" id="4533"/>
    <lineage>
        <taxon>Eukaryota</taxon>
        <taxon>Viridiplantae</taxon>
        <taxon>Streptophyta</taxon>
        <taxon>Embryophyta</taxon>
        <taxon>Tracheophyta</taxon>
        <taxon>Spermatophyta</taxon>
        <taxon>Magnoliopsida</taxon>
        <taxon>Liliopsida</taxon>
        <taxon>Poales</taxon>
        <taxon>Poaceae</taxon>
        <taxon>BOP clade</taxon>
        <taxon>Oryzoideae</taxon>
        <taxon>Oryzeae</taxon>
        <taxon>Oryzinae</taxon>
        <taxon>Oryza</taxon>
    </lineage>
</organism>
<dbReference type="EnsemblPlants" id="OB02G27810.1">
    <property type="protein sequence ID" value="OB02G27810.1"/>
    <property type="gene ID" value="OB02G27810"/>
</dbReference>
<name>J3LDR4_ORYBR</name>
<keyword evidence="3" id="KW-1185">Reference proteome</keyword>
<evidence type="ECO:0000256" key="1">
    <source>
        <dbReference type="SAM" id="MobiDB-lite"/>
    </source>
</evidence>
<dbReference type="Gramene" id="OB02G27810.1">
    <property type="protein sequence ID" value="OB02G27810.1"/>
    <property type="gene ID" value="OB02G27810"/>
</dbReference>